<dbReference type="Pfam" id="PF13439">
    <property type="entry name" value="Glyco_transf_4"/>
    <property type="match status" value="1"/>
</dbReference>
<name>A0A0P7YR20_9CYAN</name>
<gene>
    <name evidence="3" type="ORF">HLUCCA11_20020</name>
</gene>
<keyword evidence="3" id="KW-0808">Transferase</keyword>
<accession>A0A0P7YR20</accession>
<dbReference type="PATRIC" id="fig|1666911.3.peg.2364"/>
<evidence type="ECO:0000259" key="1">
    <source>
        <dbReference type="Pfam" id="PF00534"/>
    </source>
</evidence>
<protein>
    <submittedName>
        <fullName evidence="3">Glycosyltransferase</fullName>
    </submittedName>
</protein>
<feature type="domain" description="Glycosyl transferase family 1" evidence="1">
    <location>
        <begin position="219"/>
        <end position="373"/>
    </location>
</feature>
<dbReference type="GO" id="GO:0016758">
    <property type="term" value="F:hexosyltransferase activity"/>
    <property type="evidence" value="ECO:0007669"/>
    <property type="project" value="TreeGrafter"/>
</dbReference>
<sequence length="426" mass="47283">MLLASSSNLKIHVWTPGIYDFKGGIQTYSKFFLQSLERLCPEAQIQIFSTHDCPNQPLKRKGLSHQPSLLGKETVEETISKTTGETASEITSQFHGMGNWPAKVRIPAYGARVAIAGLNQQPDLIITTHPNFTPVASYLKQIASIPYWTVAHGFEVWDLKRSSVQKGLQNADRILSVSEYTRQRLITEQSLCPEKIVKLPNTFDLERFKPAEKPSYLLEKYGFRLDQPICLTVNRLAAGEKFHPYDQILHAMPAIKAAIPDFHYVIVGKGDDQLRLEKLISALGLQDSVTLTGYVSDDILSDYYNLCDVFAMPSKMEGFGIVLLEAMACGKPVLGSNQDGGRDALDNGRLGALVNPDDLDDIASNLIRILQGEYPNELLYHPQALRQSVISTYGIHAFENKLSMLLQRSHLSDLVGLSSAPQPVTA</sequence>
<dbReference type="InterPro" id="IPR050194">
    <property type="entry name" value="Glycosyltransferase_grp1"/>
</dbReference>
<dbReference type="PANTHER" id="PTHR45947:SF3">
    <property type="entry name" value="SULFOQUINOVOSYL TRANSFERASE SQD2"/>
    <property type="match status" value="1"/>
</dbReference>
<organism evidence="3 4">
    <name type="scientific">Phormidesmis priestleyi Ana</name>
    <dbReference type="NCBI Taxonomy" id="1666911"/>
    <lineage>
        <taxon>Bacteria</taxon>
        <taxon>Bacillati</taxon>
        <taxon>Cyanobacteriota</taxon>
        <taxon>Cyanophyceae</taxon>
        <taxon>Leptolyngbyales</taxon>
        <taxon>Leptolyngbyaceae</taxon>
        <taxon>Phormidesmis</taxon>
    </lineage>
</organism>
<reference evidence="3 4" key="1">
    <citation type="submission" date="2015-09" db="EMBL/GenBank/DDBJ databases">
        <title>Identification and resolution of microdiversity through metagenomic sequencing of parallel consortia.</title>
        <authorList>
            <person name="Nelson W.C."/>
            <person name="Romine M.F."/>
            <person name="Lindemann S.R."/>
        </authorList>
    </citation>
    <scope>NUCLEOTIDE SEQUENCE [LARGE SCALE GENOMIC DNA]</scope>
    <source>
        <strain evidence="3">Ana</strain>
    </source>
</reference>
<dbReference type="InterPro" id="IPR001296">
    <property type="entry name" value="Glyco_trans_1"/>
</dbReference>
<feature type="domain" description="Glycosyltransferase subfamily 4-like N-terminal" evidence="2">
    <location>
        <begin position="108"/>
        <end position="207"/>
    </location>
</feature>
<evidence type="ECO:0000313" key="4">
    <source>
        <dbReference type="Proteomes" id="UP000050465"/>
    </source>
</evidence>
<dbReference type="Pfam" id="PF00534">
    <property type="entry name" value="Glycos_transf_1"/>
    <property type="match status" value="1"/>
</dbReference>
<dbReference type="InterPro" id="IPR028098">
    <property type="entry name" value="Glyco_trans_4-like_N"/>
</dbReference>
<comment type="caution">
    <text evidence="3">The sequence shown here is derived from an EMBL/GenBank/DDBJ whole genome shotgun (WGS) entry which is preliminary data.</text>
</comment>
<dbReference type="Proteomes" id="UP000050465">
    <property type="component" value="Unassembled WGS sequence"/>
</dbReference>
<dbReference type="SUPFAM" id="SSF53756">
    <property type="entry name" value="UDP-Glycosyltransferase/glycogen phosphorylase"/>
    <property type="match status" value="1"/>
</dbReference>
<dbReference type="PANTHER" id="PTHR45947">
    <property type="entry name" value="SULFOQUINOVOSYL TRANSFERASE SQD2"/>
    <property type="match status" value="1"/>
</dbReference>
<dbReference type="AlphaFoldDB" id="A0A0P7YR20"/>
<dbReference type="STRING" id="1666911.HLUCCA11_20020"/>
<dbReference type="EMBL" id="LJZR01000041">
    <property type="protein sequence ID" value="KPQ32984.1"/>
    <property type="molecule type" value="Genomic_DNA"/>
</dbReference>
<dbReference type="Gene3D" id="3.40.50.2000">
    <property type="entry name" value="Glycogen Phosphorylase B"/>
    <property type="match status" value="2"/>
</dbReference>
<proteinExistence type="predicted"/>
<evidence type="ECO:0000313" key="3">
    <source>
        <dbReference type="EMBL" id="KPQ32984.1"/>
    </source>
</evidence>
<evidence type="ECO:0000259" key="2">
    <source>
        <dbReference type="Pfam" id="PF13439"/>
    </source>
</evidence>